<dbReference type="Gene3D" id="3.60.15.30">
    <property type="entry name" value="Metallo-beta-lactamase domain"/>
    <property type="match status" value="1"/>
</dbReference>
<protein>
    <submittedName>
        <fullName evidence="7">MBL fold metallo-hydrolase</fullName>
    </submittedName>
</protein>
<evidence type="ECO:0000256" key="5">
    <source>
        <dbReference type="SAM" id="SignalP"/>
    </source>
</evidence>
<keyword evidence="5" id="KW-0732">Signal</keyword>
<gene>
    <name evidence="7" type="ORF">KP803_03240</name>
</gene>
<evidence type="ECO:0000313" key="7">
    <source>
        <dbReference type="EMBL" id="MCK6262289.1"/>
    </source>
</evidence>
<organism evidence="7 8">
    <name type="scientific">Vibrio amylolyticus</name>
    <dbReference type="NCBI Taxonomy" id="2847292"/>
    <lineage>
        <taxon>Bacteria</taxon>
        <taxon>Pseudomonadati</taxon>
        <taxon>Pseudomonadota</taxon>
        <taxon>Gammaproteobacteria</taxon>
        <taxon>Vibrionales</taxon>
        <taxon>Vibrionaceae</taxon>
        <taxon>Vibrio</taxon>
    </lineage>
</organism>
<feature type="signal peptide" evidence="5">
    <location>
        <begin position="1"/>
        <end position="23"/>
    </location>
</feature>
<dbReference type="RefSeq" id="WP_248007411.1">
    <property type="nucleotide sequence ID" value="NZ_JAJHVV010000002.1"/>
</dbReference>
<dbReference type="InterPro" id="IPR036527">
    <property type="entry name" value="SCP2_sterol-bd_dom_sf"/>
</dbReference>
<dbReference type="InterPro" id="IPR001279">
    <property type="entry name" value="Metallo-B-lactamas"/>
</dbReference>
<evidence type="ECO:0000259" key="6">
    <source>
        <dbReference type="SMART" id="SM00849"/>
    </source>
</evidence>
<dbReference type="InterPro" id="IPR052195">
    <property type="entry name" value="Bact_Alkyl/Aryl-Sulfatase"/>
</dbReference>
<dbReference type="Pfam" id="PF14864">
    <property type="entry name" value="Alkyl_sulf_C"/>
    <property type="match status" value="1"/>
</dbReference>
<dbReference type="SMART" id="SM00849">
    <property type="entry name" value="Lactamase_B"/>
    <property type="match status" value="1"/>
</dbReference>
<dbReference type="GO" id="GO:0046983">
    <property type="term" value="F:protein dimerization activity"/>
    <property type="evidence" value="ECO:0007669"/>
    <property type="project" value="InterPro"/>
</dbReference>
<dbReference type="GO" id="GO:0018741">
    <property type="term" value="F:linear primary-alkylsulfatase activity"/>
    <property type="evidence" value="ECO:0007669"/>
    <property type="project" value="InterPro"/>
</dbReference>
<dbReference type="AlphaFoldDB" id="A0A9X1XG00"/>
<dbReference type="CDD" id="cd07710">
    <property type="entry name" value="arylsulfatase_Sdsa1-like_MBL-fold"/>
    <property type="match status" value="1"/>
</dbReference>
<evidence type="ECO:0000256" key="1">
    <source>
        <dbReference type="ARBA" id="ARBA00022723"/>
    </source>
</evidence>
<keyword evidence="1" id="KW-0479">Metal-binding</keyword>
<comment type="caution">
    <text evidence="7">The sequence shown here is derived from an EMBL/GenBank/DDBJ whole genome shotgun (WGS) entry which is preliminary data.</text>
</comment>
<reference evidence="7" key="1">
    <citation type="submission" date="2021-11" db="EMBL/GenBank/DDBJ databases">
        <title>Vibrio ZSDE26 sp. nov. and Vibrio ZSDZ34 sp. nov., isolated from coastal seawater in Qingdao.</title>
        <authorList>
            <person name="Zhang P."/>
        </authorList>
    </citation>
    <scope>NUCLEOTIDE SEQUENCE</scope>
    <source>
        <strain evidence="7">ZSDE26</strain>
    </source>
</reference>
<feature type="domain" description="Metallo-beta-lactamase" evidence="6">
    <location>
        <begin position="134"/>
        <end position="360"/>
    </location>
</feature>
<feature type="chain" id="PRO_5040971345" evidence="5">
    <location>
        <begin position="24"/>
        <end position="686"/>
    </location>
</feature>
<dbReference type="SUPFAM" id="SSF56281">
    <property type="entry name" value="Metallo-hydrolase/oxidoreductase"/>
    <property type="match status" value="1"/>
</dbReference>
<accession>A0A9X1XG00</accession>
<comment type="similarity">
    <text evidence="4">Belongs to the metallo-beta-lactamase superfamily. Type III sulfatase family.</text>
</comment>
<evidence type="ECO:0000313" key="8">
    <source>
        <dbReference type="Proteomes" id="UP001139559"/>
    </source>
</evidence>
<dbReference type="EMBL" id="JAJHVV010000002">
    <property type="protein sequence ID" value="MCK6262289.1"/>
    <property type="molecule type" value="Genomic_DNA"/>
</dbReference>
<sequence>MKNTTLNKSVIALAVIIALPATAASNKPVGDISANGKPASEHTATANHKLAAELNFEDVRAFENNDKGLITPLTEATRKSLSDRFSHLHKGQTIAADAPDTVNPSLWRQAQLNHAAGGLYEIREGIYQVRGTDLSSASFIRSESGWIVYDVLLTKEAMAASLEFFLDNVPEGGDLPVVAMIYSHSHADHFGGSKAIQERFPNVKTYAPHGFIKETIDENVLAGNAMSRRTAYQYGGTLGKASETGAIDAALANGLSSGAITLVAPDVTFPSGEDQKFFTTEIDGLEFVFMDTAGTEAPAGSTAFIPSMNALWTGEMMYHGMHNVYTLRGAKVRDSLKWSKDINEMINAWGGDIEYLFGSHSSPIWGNEEIAEFMKLQRDNYGFVHNQTLRLANNGMVMQDIGAKINDELPESIKNSWHTNGYHGTYSHNARAVYNMYLGYFDMNPANLNPLPVQEEAEKFVEYMGGADAVVERAKNDFSEGNYRFVSTALNKVVIAQPEHKEARKLLADSYEQQGYQAEGAGWRNIYLTGAQELRIGTMPGAPKTASPDVLSEMTVTNLLDYLAVQVVATKADKTPFTMNVNVPDIGEKHFVEMSHGNLNNVMTTELNENADATLHVNKADLTKILLGQATMAELLKSGSAGITGDATVLEKMKQSMVRFDDKFEIVPRPAKGQEVDADIYRPLGH</sequence>
<dbReference type="Proteomes" id="UP001139559">
    <property type="component" value="Unassembled WGS sequence"/>
</dbReference>
<dbReference type="InterPro" id="IPR029228">
    <property type="entry name" value="Alkyl_sulf_dimr"/>
</dbReference>
<dbReference type="InterPro" id="IPR029229">
    <property type="entry name" value="Alkyl_sulf_C"/>
</dbReference>
<dbReference type="Gene3D" id="3.30.1050.10">
    <property type="entry name" value="SCP2 sterol-binding domain"/>
    <property type="match status" value="1"/>
</dbReference>
<dbReference type="PANTHER" id="PTHR43223:SF1">
    <property type="entry name" value="ALKYL_ARYL-SULFATASE BDS1"/>
    <property type="match status" value="1"/>
</dbReference>
<evidence type="ECO:0000256" key="3">
    <source>
        <dbReference type="ARBA" id="ARBA00022833"/>
    </source>
</evidence>
<evidence type="ECO:0000256" key="4">
    <source>
        <dbReference type="ARBA" id="ARBA00033751"/>
    </source>
</evidence>
<dbReference type="InterPro" id="IPR038536">
    <property type="entry name" value="Alkyl/aryl-sulf_dimr_sf"/>
</dbReference>
<dbReference type="Pfam" id="PF14863">
    <property type="entry name" value="Alkyl_sulf_dimr"/>
    <property type="match status" value="1"/>
</dbReference>
<dbReference type="InterPro" id="IPR044097">
    <property type="entry name" value="Bds1/SdsA1_MBL-fold"/>
</dbReference>
<keyword evidence="8" id="KW-1185">Reference proteome</keyword>
<dbReference type="GO" id="GO:0018909">
    <property type="term" value="P:dodecyl sulfate metabolic process"/>
    <property type="evidence" value="ECO:0007669"/>
    <property type="project" value="InterPro"/>
</dbReference>
<proteinExistence type="inferred from homology"/>
<keyword evidence="2" id="KW-0378">Hydrolase</keyword>
<dbReference type="InterPro" id="IPR036866">
    <property type="entry name" value="RibonucZ/Hydroxyglut_hydro"/>
</dbReference>
<evidence type="ECO:0000256" key="2">
    <source>
        <dbReference type="ARBA" id="ARBA00022801"/>
    </source>
</evidence>
<dbReference type="SUPFAM" id="SSF55718">
    <property type="entry name" value="SCP-like"/>
    <property type="match status" value="1"/>
</dbReference>
<keyword evidence="3" id="KW-0862">Zinc</keyword>
<dbReference type="PANTHER" id="PTHR43223">
    <property type="entry name" value="ALKYL/ARYL-SULFATASE"/>
    <property type="match status" value="1"/>
</dbReference>
<dbReference type="Pfam" id="PF00753">
    <property type="entry name" value="Lactamase_B"/>
    <property type="match status" value="1"/>
</dbReference>
<dbReference type="GO" id="GO:0046872">
    <property type="term" value="F:metal ion binding"/>
    <property type="evidence" value="ECO:0007669"/>
    <property type="project" value="UniProtKB-KW"/>
</dbReference>
<dbReference type="GO" id="GO:0030288">
    <property type="term" value="C:outer membrane-bounded periplasmic space"/>
    <property type="evidence" value="ECO:0007669"/>
    <property type="project" value="TreeGrafter"/>
</dbReference>
<dbReference type="Gene3D" id="1.25.40.880">
    <property type="entry name" value="Alkyl sulfatase, dimerisation domain"/>
    <property type="match status" value="1"/>
</dbReference>
<name>A0A9X1XG00_9VIBR</name>